<comment type="caution">
    <text evidence="4">The sequence shown here is derived from an EMBL/GenBank/DDBJ whole genome shotgun (WGS) entry which is preliminary data.</text>
</comment>
<evidence type="ECO:0000313" key="4">
    <source>
        <dbReference type="EMBL" id="RZO75101.1"/>
    </source>
</evidence>
<dbReference type="EMBL" id="SHAG01000048">
    <property type="protein sequence ID" value="RZO75101.1"/>
    <property type="molecule type" value="Genomic_DNA"/>
</dbReference>
<dbReference type="Gene3D" id="3.30.1310.10">
    <property type="entry name" value="Nucleoid-associated protein YbaB-like domain"/>
    <property type="match status" value="1"/>
</dbReference>
<evidence type="ECO:0000256" key="1">
    <source>
        <dbReference type="ARBA" id="ARBA00023125"/>
    </source>
</evidence>
<dbReference type="HAMAP" id="MF_00274">
    <property type="entry name" value="DNA_YbaB_EbfC"/>
    <property type="match status" value="1"/>
</dbReference>
<keyword evidence="2" id="KW-0963">Cytoplasm</keyword>
<keyword evidence="1 2" id="KW-0238">DNA-binding</keyword>
<reference evidence="4 5" key="1">
    <citation type="submission" date="2019-02" db="EMBL/GenBank/DDBJ databases">
        <title>Prokaryotic population dynamics and viral predation in marine succession experiment using metagenomics: the confinement effect.</title>
        <authorList>
            <person name="Haro-Moreno J.M."/>
            <person name="Rodriguez-Valera F."/>
            <person name="Lopez-Perez M."/>
        </authorList>
    </citation>
    <scope>NUCLEOTIDE SEQUENCE [LARGE SCALE GENOMIC DNA]</scope>
    <source>
        <strain evidence="4">MED-G157</strain>
    </source>
</reference>
<feature type="coiled-coil region" evidence="3">
    <location>
        <begin position="5"/>
        <end position="32"/>
    </location>
</feature>
<dbReference type="Pfam" id="PF02575">
    <property type="entry name" value="YbaB_DNA_bd"/>
    <property type="match status" value="1"/>
</dbReference>
<dbReference type="InterPro" id="IPR036894">
    <property type="entry name" value="YbaB-like_sf"/>
</dbReference>
<dbReference type="NCBIfam" id="TIGR00103">
    <property type="entry name" value="DNA_YbaB_EbfC"/>
    <property type="match status" value="1"/>
</dbReference>
<dbReference type="GO" id="GO:0043590">
    <property type="term" value="C:bacterial nucleoid"/>
    <property type="evidence" value="ECO:0007669"/>
    <property type="project" value="UniProtKB-UniRule"/>
</dbReference>
<comment type="function">
    <text evidence="2">Binds to DNA and alters its conformation. May be involved in regulation of gene expression, nucleoid organization and DNA protection.</text>
</comment>
<sequence>MMKGLGDMMKQAQAMQQQVQKIQEEIAATEVKGESGAGLVKVSMSGQYDVKSVEIDPAVMDENKEVIEDLIASAVNDAVRRVENNRKDQMADITSGIPLPPGFKFPFT</sequence>
<dbReference type="InterPro" id="IPR004401">
    <property type="entry name" value="YbaB/EbfC"/>
</dbReference>
<evidence type="ECO:0000256" key="2">
    <source>
        <dbReference type="HAMAP-Rule" id="MF_00274"/>
    </source>
</evidence>
<dbReference type="AlphaFoldDB" id="A0A520RY28"/>
<proteinExistence type="inferred from homology"/>
<protein>
    <recommendedName>
        <fullName evidence="2">Nucleoid-associated protein EVA68_07785</fullName>
    </recommendedName>
</protein>
<gene>
    <name evidence="4" type="ORF">EVA68_07785</name>
</gene>
<dbReference type="GO" id="GO:0003677">
    <property type="term" value="F:DNA binding"/>
    <property type="evidence" value="ECO:0007669"/>
    <property type="project" value="UniProtKB-UniRule"/>
</dbReference>
<dbReference type="GO" id="GO:0005829">
    <property type="term" value="C:cytosol"/>
    <property type="evidence" value="ECO:0007669"/>
    <property type="project" value="TreeGrafter"/>
</dbReference>
<comment type="similarity">
    <text evidence="2">Belongs to the YbaB/EbfC family.</text>
</comment>
<accession>A0A520RY28</accession>
<evidence type="ECO:0000313" key="5">
    <source>
        <dbReference type="Proteomes" id="UP000316199"/>
    </source>
</evidence>
<dbReference type="PANTHER" id="PTHR33449:SF1">
    <property type="entry name" value="NUCLEOID-ASSOCIATED PROTEIN YBAB"/>
    <property type="match status" value="1"/>
</dbReference>
<dbReference type="PIRSF" id="PIRSF004555">
    <property type="entry name" value="UCP004555"/>
    <property type="match status" value="1"/>
</dbReference>
<keyword evidence="3" id="KW-0175">Coiled coil</keyword>
<name>A0A520RY28_9GAMM</name>
<comment type="subunit">
    <text evidence="2">Homodimer.</text>
</comment>
<organism evidence="4 5">
    <name type="scientific">OM182 bacterium</name>
    <dbReference type="NCBI Taxonomy" id="2510334"/>
    <lineage>
        <taxon>Bacteria</taxon>
        <taxon>Pseudomonadati</taxon>
        <taxon>Pseudomonadota</taxon>
        <taxon>Gammaproteobacteria</taxon>
        <taxon>OMG group</taxon>
        <taxon>OM182 clade</taxon>
    </lineage>
</organism>
<dbReference type="PANTHER" id="PTHR33449">
    <property type="entry name" value="NUCLEOID-ASSOCIATED PROTEIN YBAB"/>
    <property type="match status" value="1"/>
</dbReference>
<dbReference type="Proteomes" id="UP000316199">
    <property type="component" value="Unassembled WGS sequence"/>
</dbReference>
<dbReference type="SUPFAM" id="SSF82607">
    <property type="entry name" value="YbaB-like"/>
    <property type="match status" value="1"/>
</dbReference>
<comment type="subcellular location">
    <subcellularLocation>
        <location evidence="2">Cytoplasm</location>
        <location evidence="2">Nucleoid</location>
    </subcellularLocation>
</comment>
<evidence type="ECO:0000256" key="3">
    <source>
        <dbReference type="SAM" id="Coils"/>
    </source>
</evidence>